<dbReference type="OrthoDB" id="6372253at2"/>
<evidence type="ECO:0008006" key="4">
    <source>
        <dbReference type="Google" id="ProtNLM"/>
    </source>
</evidence>
<dbReference type="RefSeq" id="WP_057934090.1">
    <property type="nucleotide sequence ID" value="NZ_LMZQ01000020.1"/>
</dbReference>
<feature type="region of interest" description="Disordered" evidence="1">
    <location>
        <begin position="235"/>
        <end position="265"/>
    </location>
</feature>
<organism evidence="2 3">
    <name type="scientific">Pedobacter ginsenosidimutans</name>
    <dbReference type="NCBI Taxonomy" id="687842"/>
    <lineage>
        <taxon>Bacteria</taxon>
        <taxon>Pseudomonadati</taxon>
        <taxon>Bacteroidota</taxon>
        <taxon>Sphingobacteriia</taxon>
        <taxon>Sphingobacteriales</taxon>
        <taxon>Sphingobacteriaceae</taxon>
        <taxon>Pedobacter</taxon>
    </lineage>
</organism>
<dbReference type="STRING" id="687842.ASU31_20310"/>
<dbReference type="EMBL" id="LMZQ01000020">
    <property type="protein sequence ID" value="KRT14352.1"/>
    <property type="molecule type" value="Genomic_DNA"/>
</dbReference>
<evidence type="ECO:0000313" key="3">
    <source>
        <dbReference type="Proteomes" id="UP000051950"/>
    </source>
</evidence>
<sequence>MNENNLEYLQNTLKYLGFGESLNADLKESIAHGPEGFKIQSPVIEMPDPTKRVALGFGDKMTYLLSFSKSKETDMYFFNNYEATLKKADMKDVISQTFYINKGKGVTAKESYNLLSGRAVNKDVVLKSGEKANLWLKLDFTEHTPDKGYKIDPYGKNYGFSLKETVDKFNILNMEKPGFKDQLLKSLERGNLHEVSFMKNGKETTGFVTANPHFKTLDFYNKDLSEVYSKAIDKREPEVKQEKDKEQAIAGEMELQGGEKKGRGR</sequence>
<proteinExistence type="predicted"/>
<accession>A0A0T5VKI4</accession>
<gene>
    <name evidence="2" type="ORF">ASU31_20310</name>
</gene>
<dbReference type="Proteomes" id="UP000051950">
    <property type="component" value="Unassembled WGS sequence"/>
</dbReference>
<comment type="caution">
    <text evidence="2">The sequence shown here is derived from an EMBL/GenBank/DDBJ whole genome shotgun (WGS) entry which is preliminary data.</text>
</comment>
<dbReference type="AlphaFoldDB" id="A0A0T5VKI4"/>
<protein>
    <recommendedName>
        <fullName evidence="4">DUF3945 domain-containing protein</fullName>
    </recommendedName>
</protein>
<feature type="compositionally biased region" description="Basic and acidic residues" evidence="1">
    <location>
        <begin position="235"/>
        <end position="247"/>
    </location>
</feature>
<keyword evidence="3" id="KW-1185">Reference proteome</keyword>
<reference evidence="2 3" key="1">
    <citation type="submission" date="2015-11" db="EMBL/GenBank/DDBJ databases">
        <title>Sequence of Pedobacter ginsenosidimutans.</title>
        <authorList>
            <person name="Carson E."/>
            <person name="Keyser V."/>
            <person name="Newman J."/>
            <person name="Miller J."/>
        </authorList>
    </citation>
    <scope>NUCLEOTIDE SEQUENCE [LARGE SCALE GENOMIC DNA]</scope>
    <source>
        <strain evidence="2 3">KACC 14530</strain>
    </source>
</reference>
<evidence type="ECO:0000256" key="1">
    <source>
        <dbReference type="SAM" id="MobiDB-lite"/>
    </source>
</evidence>
<evidence type="ECO:0000313" key="2">
    <source>
        <dbReference type="EMBL" id="KRT14352.1"/>
    </source>
</evidence>
<name>A0A0T5VKI4_9SPHI</name>